<evidence type="ECO:0000313" key="2">
    <source>
        <dbReference type="EMBL" id="KAJ7776638.1"/>
    </source>
</evidence>
<sequence>MARQERLRGRPPGRRLIWFESNAEENDAQGNTDGLGDVDDTGAPFTMRWDNQIQPTAANMFGGKSLTAFAASPHRYHGRVMPGLAARHWKDIRD</sequence>
<dbReference type="Proteomes" id="UP001215280">
    <property type="component" value="Unassembled WGS sequence"/>
</dbReference>
<protein>
    <submittedName>
        <fullName evidence="2">Uncharacterized protein</fullName>
    </submittedName>
</protein>
<evidence type="ECO:0000256" key="1">
    <source>
        <dbReference type="SAM" id="MobiDB-lite"/>
    </source>
</evidence>
<gene>
    <name evidence="2" type="ORF">DFH07DRAFT_951771</name>
</gene>
<keyword evidence="3" id="KW-1185">Reference proteome</keyword>
<comment type="caution">
    <text evidence="2">The sequence shown here is derived from an EMBL/GenBank/DDBJ whole genome shotgun (WGS) entry which is preliminary data.</text>
</comment>
<feature type="region of interest" description="Disordered" evidence="1">
    <location>
        <begin position="1"/>
        <end position="46"/>
    </location>
</feature>
<reference evidence="2" key="1">
    <citation type="submission" date="2023-03" db="EMBL/GenBank/DDBJ databases">
        <title>Massive genome expansion in bonnet fungi (Mycena s.s.) driven by repeated elements and novel gene families across ecological guilds.</title>
        <authorList>
            <consortium name="Lawrence Berkeley National Laboratory"/>
            <person name="Harder C.B."/>
            <person name="Miyauchi S."/>
            <person name="Viragh M."/>
            <person name="Kuo A."/>
            <person name="Thoen E."/>
            <person name="Andreopoulos B."/>
            <person name="Lu D."/>
            <person name="Skrede I."/>
            <person name="Drula E."/>
            <person name="Henrissat B."/>
            <person name="Morin E."/>
            <person name="Kohler A."/>
            <person name="Barry K."/>
            <person name="LaButti K."/>
            <person name="Morin E."/>
            <person name="Salamov A."/>
            <person name="Lipzen A."/>
            <person name="Mereny Z."/>
            <person name="Hegedus B."/>
            <person name="Baldrian P."/>
            <person name="Stursova M."/>
            <person name="Weitz H."/>
            <person name="Taylor A."/>
            <person name="Grigoriev I.V."/>
            <person name="Nagy L.G."/>
            <person name="Martin F."/>
            <person name="Kauserud H."/>
        </authorList>
    </citation>
    <scope>NUCLEOTIDE SEQUENCE</scope>
    <source>
        <strain evidence="2">CBHHK188m</strain>
    </source>
</reference>
<organism evidence="2 3">
    <name type="scientific">Mycena maculata</name>
    <dbReference type="NCBI Taxonomy" id="230809"/>
    <lineage>
        <taxon>Eukaryota</taxon>
        <taxon>Fungi</taxon>
        <taxon>Dikarya</taxon>
        <taxon>Basidiomycota</taxon>
        <taxon>Agaricomycotina</taxon>
        <taxon>Agaricomycetes</taxon>
        <taxon>Agaricomycetidae</taxon>
        <taxon>Agaricales</taxon>
        <taxon>Marasmiineae</taxon>
        <taxon>Mycenaceae</taxon>
        <taxon>Mycena</taxon>
    </lineage>
</organism>
<proteinExistence type="predicted"/>
<evidence type="ECO:0000313" key="3">
    <source>
        <dbReference type="Proteomes" id="UP001215280"/>
    </source>
</evidence>
<dbReference type="EMBL" id="JARJLG010000012">
    <property type="protein sequence ID" value="KAJ7776638.1"/>
    <property type="molecule type" value="Genomic_DNA"/>
</dbReference>
<dbReference type="AlphaFoldDB" id="A0AAD7K229"/>
<name>A0AAD7K229_9AGAR</name>
<accession>A0AAD7K229</accession>